<dbReference type="InterPro" id="IPR050465">
    <property type="entry name" value="UPF0194_transport"/>
</dbReference>
<name>A0A7Y9LN08_9BURK</name>
<proteinExistence type="predicted"/>
<protein>
    <recommendedName>
        <fullName evidence="5">HlyD family secretion protein</fullName>
    </recommendedName>
</protein>
<keyword evidence="2" id="KW-0175">Coiled coil</keyword>
<evidence type="ECO:0000256" key="2">
    <source>
        <dbReference type="ARBA" id="ARBA00023054"/>
    </source>
</evidence>
<keyword evidence="4" id="KW-1185">Reference proteome</keyword>
<evidence type="ECO:0008006" key="5">
    <source>
        <dbReference type="Google" id="ProtNLM"/>
    </source>
</evidence>
<dbReference type="Proteomes" id="UP000542125">
    <property type="component" value="Unassembled WGS sequence"/>
</dbReference>
<dbReference type="RefSeq" id="WP_179589448.1">
    <property type="nucleotide sequence ID" value="NZ_JACBYR010000002.1"/>
</dbReference>
<dbReference type="PANTHER" id="PTHR32347:SF23">
    <property type="entry name" value="BLL5650 PROTEIN"/>
    <property type="match status" value="1"/>
</dbReference>
<dbReference type="Gene3D" id="2.40.50.100">
    <property type="match status" value="1"/>
</dbReference>
<accession>A0A7Y9LN08</accession>
<sequence>MTAVSALWQAEDSCRKARTVDALSFTIVNETWQVLPYRQASFWRFGATGADLVAVSGLAALSEDSPFTVWTRRLVRAIAKDLPDTVQVVDLEAMPAPMSDPAASADTPALPALTPALIDGWEEWWPAHLVVVPLVKDGERLGVCLFVFENAPNETELAIFDRLQACWSYCAWALTRVRKSPIGVRVPRGPKVWLAAALLIALMCVPVRQSALAPGELVALKAIAVAAPLDGVIKSFEVQANQRVKAGALLFSLDDTTLRNRREVTARALEVAAAELLSAQQRAFDDGKARSEVTALQGKIAERRAELHAVEEQLKRIDVVAPRDGIAVFGDTNDWQGRPVVTGERVMQIADPQDTGVLVYLPAADAISLDEGAPIRLFLHVAPLSPVDATLTETSYQAVLSPDNVASYRLRGAIGDAGKDVARIGLKGTAKIYGHRVPVVYYLLRRPLAALRQWTGL</sequence>
<dbReference type="SUPFAM" id="SSF111369">
    <property type="entry name" value="HlyD-like secretion proteins"/>
    <property type="match status" value="1"/>
</dbReference>
<dbReference type="AlphaFoldDB" id="A0A7Y9LN08"/>
<organism evidence="3 4">
    <name type="scientific">Pigmentiphaga litoralis</name>
    <dbReference type="NCBI Taxonomy" id="516702"/>
    <lineage>
        <taxon>Bacteria</taxon>
        <taxon>Pseudomonadati</taxon>
        <taxon>Pseudomonadota</taxon>
        <taxon>Betaproteobacteria</taxon>
        <taxon>Burkholderiales</taxon>
        <taxon>Alcaligenaceae</taxon>
        <taxon>Pigmentiphaga</taxon>
    </lineage>
</organism>
<comment type="subcellular location">
    <subcellularLocation>
        <location evidence="1">Cell envelope</location>
    </subcellularLocation>
</comment>
<dbReference type="GO" id="GO:0030313">
    <property type="term" value="C:cell envelope"/>
    <property type="evidence" value="ECO:0007669"/>
    <property type="project" value="UniProtKB-SubCell"/>
</dbReference>
<evidence type="ECO:0000313" key="4">
    <source>
        <dbReference type="Proteomes" id="UP000542125"/>
    </source>
</evidence>
<comment type="caution">
    <text evidence="3">The sequence shown here is derived from an EMBL/GenBank/DDBJ whole genome shotgun (WGS) entry which is preliminary data.</text>
</comment>
<reference evidence="3 4" key="1">
    <citation type="submission" date="2020-07" db="EMBL/GenBank/DDBJ databases">
        <title>Genomic Encyclopedia of Type Strains, Phase IV (KMG-V): Genome sequencing to study the core and pangenomes of soil and plant-associated prokaryotes.</title>
        <authorList>
            <person name="Whitman W."/>
        </authorList>
    </citation>
    <scope>NUCLEOTIDE SEQUENCE [LARGE SCALE GENOMIC DNA]</scope>
    <source>
        <strain evidence="3 4">SAS40</strain>
    </source>
</reference>
<evidence type="ECO:0000256" key="1">
    <source>
        <dbReference type="ARBA" id="ARBA00004196"/>
    </source>
</evidence>
<evidence type="ECO:0000313" key="3">
    <source>
        <dbReference type="EMBL" id="NYE85484.1"/>
    </source>
</evidence>
<dbReference type="EMBL" id="JACBYR010000002">
    <property type="protein sequence ID" value="NYE85484.1"/>
    <property type="molecule type" value="Genomic_DNA"/>
</dbReference>
<gene>
    <name evidence="3" type="ORF">FHW18_004791</name>
</gene>
<dbReference type="PANTHER" id="PTHR32347">
    <property type="entry name" value="EFFLUX SYSTEM COMPONENT YKNX-RELATED"/>
    <property type="match status" value="1"/>
</dbReference>